<keyword evidence="3" id="KW-1185">Reference proteome</keyword>
<feature type="region of interest" description="Disordered" evidence="1">
    <location>
        <begin position="554"/>
        <end position="576"/>
    </location>
</feature>
<proteinExistence type="predicted"/>
<dbReference type="EMBL" id="BNAD01000001">
    <property type="protein sequence ID" value="GHE14970.1"/>
    <property type="molecule type" value="Genomic_DNA"/>
</dbReference>
<dbReference type="Proteomes" id="UP000597341">
    <property type="component" value="Unassembled WGS sequence"/>
</dbReference>
<accession>A0ABQ3HEL5</accession>
<evidence type="ECO:0000313" key="2">
    <source>
        <dbReference type="EMBL" id="GHE14970.1"/>
    </source>
</evidence>
<evidence type="ECO:0000313" key="3">
    <source>
        <dbReference type="Proteomes" id="UP000597341"/>
    </source>
</evidence>
<reference evidence="3" key="1">
    <citation type="journal article" date="2019" name="Int. J. Syst. Evol. Microbiol.">
        <title>The Global Catalogue of Microorganisms (GCM) 10K type strain sequencing project: providing services to taxonomists for standard genome sequencing and annotation.</title>
        <authorList>
            <consortium name="The Broad Institute Genomics Platform"/>
            <consortium name="The Broad Institute Genome Sequencing Center for Infectious Disease"/>
            <person name="Wu L."/>
            <person name="Ma J."/>
        </authorList>
    </citation>
    <scope>NUCLEOTIDE SEQUENCE [LARGE SCALE GENOMIC DNA]</scope>
    <source>
        <strain evidence="3">CGMCC 1.12791</strain>
    </source>
</reference>
<protein>
    <recommendedName>
        <fullName evidence="4">DUF4012 domain-containing protein</fullName>
    </recommendedName>
</protein>
<gene>
    <name evidence="2" type="ORF">GCM10011376_01000</name>
</gene>
<dbReference type="InterPro" id="IPR025101">
    <property type="entry name" value="DUF4012"/>
</dbReference>
<organism evidence="2 3">
    <name type="scientific">Nocardioides flavus</name>
    <name type="common">ex Wang et al. 2016</name>
    <dbReference type="NCBI Taxonomy" id="2058780"/>
    <lineage>
        <taxon>Bacteria</taxon>
        <taxon>Bacillati</taxon>
        <taxon>Actinomycetota</taxon>
        <taxon>Actinomycetes</taxon>
        <taxon>Propionibacteriales</taxon>
        <taxon>Nocardioidaceae</taxon>
        <taxon>Nocardioides</taxon>
    </lineage>
</organism>
<name>A0ABQ3HEL5_9ACTN</name>
<evidence type="ECO:0000256" key="1">
    <source>
        <dbReference type="SAM" id="MobiDB-lite"/>
    </source>
</evidence>
<evidence type="ECO:0008006" key="4">
    <source>
        <dbReference type="Google" id="ProtNLM"/>
    </source>
</evidence>
<comment type="caution">
    <text evidence="2">The sequence shown here is derived from an EMBL/GenBank/DDBJ whole genome shotgun (WGS) entry which is preliminary data.</text>
</comment>
<sequence>MLATALAVVVAGVLWAGWTVWQVQRDLSAARAQAVALPEALAGDAGDGAAVVDELQAHAGAAAERTSGPTWQVLSALPALGDDFDAAARVSRAVDIVARDGAGPLVDSGLSAETFAPRGGRIPVDRVARAAAPLAEARDGFVRAQDELDGIRVEGLVRELRPQLEALSRQVDEGVGTLDGATRAAELLPAMLGRDGARDYLLVFQNNAEPRSLGGMPGLMAPLRADKGTITLGETVAASEFGELDRPILPLTEEERDIWFDQPGTWFQDAVFIPDFERAGELMAARWKLETGQDVDGVLSVDPVALSYLLEATGPLEVDGRRLTSENFVDEILHQPYLRYAEDSAAEDAFFGEVLTTVFDRLLAPGTDPSALVTALSRGATEGRLLAHSAVEAEQEQLDGTRVAGSFPSEDGGAAQAGVYVNDATGSKMGWFLDYDARISSVSCAAGEIGFSGQLRIHSSAPADAASLPPTVTGSGEYGVARGDHLNVFDLVAPTGGEITDVVVNGVRSTGTNRTFEGRPIVSVPILLEPGDVVTLTWRATSGADHSGGVELISTPGVQRGGGKQFVPAPCASGEE</sequence>
<dbReference type="Pfam" id="PF13196">
    <property type="entry name" value="DUF4012"/>
    <property type="match status" value="1"/>
</dbReference>